<accession>A0A3S3RIV8</accession>
<evidence type="ECO:0000313" key="4">
    <source>
        <dbReference type="Proteomes" id="UP000287687"/>
    </source>
</evidence>
<dbReference type="OrthoDB" id="6166765at2"/>
<gene>
    <name evidence="3" type="ORF">EPK99_11460</name>
</gene>
<comment type="caution">
    <text evidence="3">The sequence shown here is derived from an EMBL/GenBank/DDBJ whole genome shotgun (WGS) entry which is preliminary data.</text>
</comment>
<dbReference type="AlphaFoldDB" id="A0A3S3RIV8"/>
<dbReference type="RefSeq" id="WP_128443151.1">
    <property type="nucleotide sequence ID" value="NZ_SBIP01000002.1"/>
</dbReference>
<feature type="region of interest" description="Disordered" evidence="1">
    <location>
        <begin position="1"/>
        <end position="20"/>
    </location>
</feature>
<reference evidence="3 4" key="1">
    <citation type="submission" date="2019-01" db="EMBL/GenBank/DDBJ databases">
        <title>The draft genome of Rhizobium sp. 24NR.</title>
        <authorList>
            <person name="Liu L."/>
            <person name="Liang L."/>
            <person name="Shi S."/>
            <person name="Xu L."/>
            <person name="Wang X."/>
            <person name="Li L."/>
            <person name="Zhang X."/>
        </authorList>
    </citation>
    <scope>NUCLEOTIDE SEQUENCE [LARGE SCALE GENOMIC DNA]</scope>
    <source>
        <strain evidence="3 4">24NR</strain>
    </source>
</reference>
<evidence type="ECO:0000256" key="1">
    <source>
        <dbReference type="SAM" id="MobiDB-lite"/>
    </source>
</evidence>
<keyword evidence="4" id="KW-1185">Reference proteome</keyword>
<sequence>MSYLTNKTRPEGDPKILHSGPSSLNASDRLARNLGWFSLGLGLVEIFAAEKITTALGMRGKENLIRAYGAREIGAGMMTLSVDKQVGLASRVAGDALDIATLMTAMRPDNRKRENVGVALAIVAGITLLDIIALGATTVRHTRGRGQARSYGDRTGFPKGVEASRGLGRKQLADLRPADAATGNSSTQPAANVN</sequence>
<keyword evidence="2" id="KW-1133">Transmembrane helix</keyword>
<dbReference type="Proteomes" id="UP000287687">
    <property type="component" value="Unassembled WGS sequence"/>
</dbReference>
<keyword evidence="2" id="KW-0812">Transmembrane</keyword>
<proteinExistence type="predicted"/>
<evidence type="ECO:0008006" key="5">
    <source>
        <dbReference type="Google" id="ProtNLM"/>
    </source>
</evidence>
<protein>
    <recommendedName>
        <fullName evidence="5">Cyclase dehydrase</fullName>
    </recommendedName>
</protein>
<organism evidence="3 4">
    <name type="scientific">Neorhizobium lilium</name>
    <dbReference type="NCBI Taxonomy" id="2503024"/>
    <lineage>
        <taxon>Bacteria</taxon>
        <taxon>Pseudomonadati</taxon>
        <taxon>Pseudomonadota</taxon>
        <taxon>Alphaproteobacteria</taxon>
        <taxon>Hyphomicrobiales</taxon>
        <taxon>Rhizobiaceae</taxon>
        <taxon>Rhizobium/Agrobacterium group</taxon>
        <taxon>Neorhizobium</taxon>
    </lineage>
</organism>
<evidence type="ECO:0000256" key="2">
    <source>
        <dbReference type="SAM" id="Phobius"/>
    </source>
</evidence>
<keyword evidence="2" id="KW-0472">Membrane</keyword>
<feature type="transmembrane region" description="Helical" evidence="2">
    <location>
        <begin position="116"/>
        <end position="136"/>
    </location>
</feature>
<name>A0A3S3RIV8_9HYPH</name>
<feature type="region of interest" description="Disordered" evidence="1">
    <location>
        <begin position="143"/>
        <end position="163"/>
    </location>
</feature>
<evidence type="ECO:0000313" key="3">
    <source>
        <dbReference type="EMBL" id="RWX79176.1"/>
    </source>
</evidence>
<dbReference type="EMBL" id="SBIP01000002">
    <property type="protein sequence ID" value="RWX79176.1"/>
    <property type="molecule type" value="Genomic_DNA"/>
</dbReference>